<evidence type="ECO:0000259" key="2">
    <source>
        <dbReference type="PROSITE" id="PS51352"/>
    </source>
</evidence>
<dbReference type="Pfam" id="PF00085">
    <property type="entry name" value="Thioredoxin"/>
    <property type="match status" value="1"/>
</dbReference>
<comment type="caution">
    <text evidence="4">The sequence shown here is derived from an EMBL/GenBank/DDBJ whole genome shotgun (WGS) entry which is preliminary data.</text>
</comment>
<dbReference type="Proteomes" id="UP000677228">
    <property type="component" value="Unassembled WGS sequence"/>
</dbReference>
<evidence type="ECO:0000313" key="4">
    <source>
        <dbReference type="EMBL" id="CAF1330682.1"/>
    </source>
</evidence>
<sequence length="169" mass="19478">MRSTYHGMRFMFTLARTPKEEIVQSKLSQSISNHLVPHHTQLLLNNSQKHLKFHTTAQLKSADIFHVQDDDDFQKQIIDSKKPFIVDFHATWCNPCKILQPRLEKVITSYNKDIKQSKGEQQVTFELSAKFDIQAVPTVLGIKNGKVVDRFSGVVDEDKILTMLDKLNK</sequence>
<evidence type="ECO:0000313" key="5">
    <source>
        <dbReference type="EMBL" id="CAF3988074.1"/>
    </source>
</evidence>
<dbReference type="AlphaFoldDB" id="A0A815FT97"/>
<evidence type="ECO:0000313" key="7">
    <source>
        <dbReference type="Proteomes" id="UP000663829"/>
    </source>
</evidence>
<dbReference type="EMBL" id="CAJOBC010052999">
    <property type="protein sequence ID" value="CAF4184079.1"/>
    <property type="molecule type" value="Genomic_DNA"/>
</dbReference>
<protein>
    <recommendedName>
        <fullName evidence="2">Thioredoxin domain-containing protein</fullName>
    </recommendedName>
</protein>
<feature type="domain" description="Thioredoxin" evidence="2">
    <location>
        <begin position="44"/>
        <end position="169"/>
    </location>
</feature>
<dbReference type="CDD" id="cd02947">
    <property type="entry name" value="TRX_family"/>
    <property type="match status" value="1"/>
</dbReference>
<dbReference type="PANTHER" id="PTHR43601">
    <property type="entry name" value="THIOREDOXIN, MITOCHONDRIAL"/>
    <property type="match status" value="1"/>
</dbReference>
<comment type="similarity">
    <text evidence="1">Belongs to the thioredoxin family.</text>
</comment>
<dbReference type="GO" id="GO:0005739">
    <property type="term" value="C:mitochondrion"/>
    <property type="evidence" value="ECO:0007669"/>
    <property type="project" value="TreeGrafter"/>
</dbReference>
<dbReference type="InterPro" id="IPR036249">
    <property type="entry name" value="Thioredoxin-like_sf"/>
</dbReference>
<dbReference type="PROSITE" id="PS51352">
    <property type="entry name" value="THIOREDOXIN_2"/>
    <property type="match status" value="1"/>
</dbReference>
<keyword evidence="7" id="KW-1185">Reference proteome</keyword>
<evidence type="ECO:0000256" key="1">
    <source>
        <dbReference type="ARBA" id="ARBA00008987"/>
    </source>
</evidence>
<dbReference type="SUPFAM" id="SSF52833">
    <property type="entry name" value="Thioredoxin-like"/>
    <property type="match status" value="1"/>
</dbReference>
<evidence type="ECO:0000313" key="6">
    <source>
        <dbReference type="EMBL" id="CAF4184079.1"/>
    </source>
</evidence>
<dbReference type="Proteomes" id="UP000663829">
    <property type="component" value="Unassembled WGS sequence"/>
</dbReference>
<dbReference type="EMBL" id="CAJNOK010013049">
    <property type="protein sequence ID" value="CAF1176887.1"/>
    <property type="molecule type" value="Genomic_DNA"/>
</dbReference>
<dbReference type="OrthoDB" id="19690at2759"/>
<dbReference type="PANTHER" id="PTHR43601:SF3">
    <property type="entry name" value="THIOREDOXIN, MITOCHONDRIAL"/>
    <property type="match status" value="1"/>
</dbReference>
<reference evidence="4" key="1">
    <citation type="submission" date="2021-02" db="EMBL/GenBank/DDBJ databases">
        <authorList>
            <person name="Nowell W R."/>
        </authorList>
    </citation>
    <scope>NUCLEOTIDE SEQUENCE</scope>
</reference>
<name>A0A815FT97_9BILA</name>
<gene>
    <name evidence="4" type="ORF">GPM918_LOCUS29934</name>
    <name evidence="3" type="ORF">OVA965_LOCUS22859</name>
    <name evidence="6" type="ORF">SRO942_LOCUS30532</name>
    <name evidence="5" type="ORF">TMI583_LOCUS23572</name>
</gene>
<dbReference type="Proteomes" id="UP000681722">
    <property type="component" value="Unassembled WGS sequence"/>
</dbReference>
<dbReference type="GO" id="GO:0045454">
    <property type="term" value="P:cell redox homeostasis"/>
    <property type="evidence" value="ECO:0007669"/>
    <property type="project" value="TreeGrafter"/>
</dbReference>
<dbReference type="EMBL" id="CAJNOQ010013886">
    <property type="protein sequence ID" value="CAF1330682.1"/>
    <property type="molecule type" value="Genomic_DNA"/>
</dbReference>
<dbReference type="Proteomes" id="UP000682733">
    <property type="component" value="Unassembled WGS sequence"/>
</dbReference>
<organism evidence="4 7">
    <name type="scientific">Didymodactylos carnosus</name>
    <dbReference type="NCBI Taxonomy" id="1234261"/>
    <lineage>
        <taxon>Eukaryota</taxon>
        <taxon>Metazoa</taxon>
        <taxon>Spiralia</taxon>
        <taxon>Gnathifera</taxon>
        <taxon>Rotifera</taxon>
        <taxon>Eurotatoria</taxon>
        <taxon>Bdelloidea</taxon>
        <taxon>Philodinida</taxon>
        <taxon>Philodinidae</taxon>
        <taxon>Didymodactylos</taxon>
    </lineage>
</organism>
<accession>A0A815FT97</accession>
<evidence type="ECO:0000313" key="3">
    <source>
        <dbReference type="EMBL" id="CAF1176887.1"/>
    </source>
</evidence>
<dbReference type="EMBL" id="CAJOBA010034573">
    <property type="protein sequence ID" value="CAF3988074.1"/>
    <property type="molecule type" value="Genomic_DNA"/>
</dbReference>
<dbReference type="Gene3D" id="3.40.30.10">
    <property type="entry name" value="Glutaredoxin"/>
    <property type="match status" value="1"/>
</dbReference>
<dbReference type="InterPro" id="IPR013766">
    <property type="entry name" value="Thioredoxin_domain"/>
</dbReference>
<proteinExistence type="inferred from homology"/>